<name>A0ABW5VYX0_9MICO</name>
<gene>
    <name evidence="4" type="ORF">ACFS27_18395</name>
</gene>
<reference evidence="5" key="1">
    <citation type="journal article" date="2019" name="Int. J. Syst. Evol. Microbiol.">
        <title>The Global Catalogue of Microorganisms (GCM) 10K type strain sequencing project: providing services to taxonomists for standard genome sequencing and annotation.</title>
        <authorList>
            <consortium name="The Broad Institute Genomics Platform"/>
            <consortium name="The Broad Institute Genome Sequencing Center for Infectious Disease"/>
            <person name="Wu L."/>
            <person name="Ma J."/>
        </authorList>
    </citation>
    <scope>NUCLEOTIDE SEQUENCE [LARGE SCALE GENOMIC DNA]</scope>
    <source>
        <strain evidence="5">CCM 7044</strain>
    </source>
</reference>
<feature type="transmembrane region" description="Helical" evidence="2">
    <location>
        <begin position="120"/>
        <end position="147"/>
    </location>
</feature>
<evidence type="ECO:0000313" key="4">
    <source>
        <dbReference type="EMBL" id="MFD2795535.1"/>
    </source>
</evidence>
<proteinExistence type="predicted"/>
<dbReference type="EMBL" id="JBHUOG010000002">
    <property type="protein sequence ID" value="MFD2795535.1"/>
    <property type="molecule type" value="Genomic_DNA"/>
</dbReference>
<feature type="transmembrane region" description="Helical" evidence="2">
    <location>
        <begin position="46"/>
        <end position="69"/>
    </location>
</feature>
<dbReference type="InterPro" id="IPR009936">
    <property type="entry name" value="DUF1468"/>
</dbReference>
<feature type="compositionally biased region" description="Basic and acidic residues" evidence="1">
    <location>
        <begin position="1"/>
        <end position="10"/>
    </location>
</feature>
<feature type="region of interest" description="Disordered" evidence="1">
    <location>
        <begin position="1"/>
        <end position="40"/>
    </location>
</feature>
<evidence type="ECO:0000256" key="1">
    <source>
        <dbReference type="SAM" id="MobiDB-lite"/>
    </source>
</evidence>
<keyword evidence="2" id="KW-0472">Membrane</keyword>
<evidence type="ECO:0000259" key="3">
    <source>
        <dbReference type="Pfam" id="PF07331"/>
    </source>
</evidence>
<feature type="domain" description="DUF1468" evidence="3">
    <location>
        <begin position="51"/>
        <end position="183"/>
    </location>
</feature>
<sequence length="186" mass="18591">MGTATEKDEVLVDGGPNGSAVGKTGEPAPGAAGEWADETPPPAGPVANLAACLVTAAVGLSGAVGAVALGLGTPAQPGAGLWPLAISVAVVVLSLAQALIGRRGGDGETFSRYSWLPLIGLATLLCLVALLPVIGFEIPSLLLSLVWMKLLGGESWRSAVLYSVLVVGVLYAVFVGALGTNVPHLF</sequence>
<feature type="transmembrane region" description="Helical" evidence="2">
    <location>
        <begin position="81"/>
        <end position="100"/>
    </location>
</feature>
<protein>
    <submittedName>
        <fullName evidence="4">Tripartite tricarboxylate transporter TctB family protein</fullName>
    </submittedName>
</protein>
<evidence type="ECO:0000256" key="2">
    <source>
        <dbReference type="SAM" id="Phobius"/>
    </source>
</evidence>
<keyword evidence="5" id="KW-1185">Reference proteome</keyword>
<organism evidence="4 5">
    <name type="scientific">Promicromonospora vindobonensis</name>
    <dbReference type="NCBI Taxonomy" id="195748"/>
    <lineage>
        <taxon>Bacteria</taxon>
        <taxon>Bacillati</taxon>
        <taxon>Actinomycetota</taxon>
        <taxon>Actinomycetes</taxon>
        <taxon>Micrococcales</taxon>
        <taxon>Promicromonosporaceae</taxon>
        <taxon>Promicromonospora</taxon>
    </lineage>
</organism>
<keyword evidence="2" id="KW-0812">Transmembrane</keyword>
<dbReference type="Proteomes" id="UP001597479">
    <property type="component" value="Unassembled WGS sequence"/>
</dbReference>
<keyword evidence="2" id="KW-1133">Transmembrane helix</keyword>
<dbReference type="Pfam" id="PF07331">
    <property type="entry name" value="TctB"/>
    <property type="match status" value="1"/>
</dbReference>
<accession>A0ABW5VYX0</accession>
<dbReference type="RefSeq" id="WP_377185708.1">
    <property type="nucleotide sequence ID" value="NZ_JBHUOG010000002.1"/>
</dbReference>
<feature type="compositionally biased region" description="Low complexity" evidence="1">
    <location>
        <begin position="25"/>
        <end position="34"/>
    </location>
</feature>
<evidence type="ECO:0000313" key="5">
    <source>
        <dbReference type="Proteomes" id="UP001597479"/>
    </source>
</evidence>
<feature type="transmembrane region" description="Helical" evidence="2">
    <location>
        <begin position="159"/>
        <end position="179"/>
    </location>
</feature>
<comment type="caution">
    <text evidence="4">The sequence shown here is derived from an EMBL/GenBank/DDBJ whole genome shotgun (WGS) entry which is preliminary data.</text>
</comment>